<evidence type="ECO:0000313" key="2">
    <source>
        <dbReference type="Proteomes" id="UP000002071"/>
    </source>
</evidence>
<organism evidence="1 2">
    <name type="scientific">Halorhabdus utahensis (strain DSM 12940 / JCM 11049 / AX-2)</name>
    <dbReference type="NCBI Taxonomy" id="519442"/>
    <lineage>
        <taxon>Archaea</taxon>
        <taxon>Methanobacteriati</taxon>
        <taxon>Methanobacteriota</taxon>
        <taxon>Stenosarchaea group</taxon>
        <taxon>Halobacteria</taxon>
        <taxon>Halobacteriales</taxon>
        <taxon>Haloarculaceae</taxon>
        <taxon>Halorhabdus</taxon>
    </lineage>
</organism>
<dbReference type="OrthoDB" id="285635at2157"/>
<dbReference type="InterPro" id="IPR036388">
    <property type="entry name" value="WH-like_DNA-bd_sf"/>
</dbReference>
<keyword evidence="2" id="KW-1185">Reference proteome</keyword>
<dbReference type="InterPro" id="IPR036390">
    <property type="entry name" value="WH_DNA-bd_sf"/>
</dbReference>
<dbReference type="AlphaFoldDB" id="C7NU78"/>
<dbReference type="HOGENOM" id="CLU_161782_1_0_2"/>
<dbReference type="KEGG" id="hut:Huta_0790"/>
<protein>
    <submittedName>
        <fullName evidence="1">PhiH1 repressor-like protein</fullName>
    </submittedName>
</protein>
<name>C7NU78_HALUD</name>
<evidence type="ECO:0000313" key="1">
    <source>
        <dbReference type="EMBL" id="ACV10975.1"/>
    </source>
</evidence>
<sequence>MRRPRVSWMTQADDRLLETLEESSLILSPRILSVNTDYSRHYVSERLAKLLDAKLVEKKGDGLYQITEDGQKYLAGDLDADALARENEK</sequence>
<proteinExistence type="predicted"/>
<accession>C7NU78</accession>
<reference evidence="1 2" key="1">
    <citation type="journal article" date="2009" name="Stand. Genomic Sci.">
        <title>Complete genome sequence of Halorhabdus utahensis type strain (AX-2).</title>
        <authorList>
            <person name="Anderson I."/>
            <person name="Tindall B.J."/>
            <person name="Pomrenke H."/>
            <person name="Goker M."/>
            <person name="Lapidus A."/>
            <person name="Nolan M."/>
            <person name="Copeland A."/>
            <person name="Glavina Del Rio T."/>
            <person name="Chen F."/>
            <person name="Tice H."/>
            <person name="Cheng J.F."/>
            <person name="Lucas S."/>
            <person name="Chertkov O."/>
            <person name="Bruce D."/>
            <person name="Brettin T."/>
            <person name="Detter J.C."/>
            <person name="Han C."/>
            <person name="Goodwin L."/>
            <person name="Land M."/>
            <person name="Hauser L."/>
            <person name="Chang Y.J."/>
            <person name="Jeffries C.D."/>
            <person name="Pitluck S."/>
            <person name="Pati A."/>
            <person name="Mavromatis K."/>
            <person name="Ivanova N."/>
            <person name="Ovchinnikova G."/>
            <person name="Chen A."/>
            <person name="Palaniappan K."/>
            <person name="Chain P."/>
            <person name="Rohde M."/>
            <person name="Bristow J."/>
            <person name="Eisen J.A."/>
            <person name="Markowitz V."/>
            <person name="Hugenholtz P."/>
            <person name="Kyrpides N.C."/>
            <person name="Klenk H.P."/>
        </authorList>
    </citation>
    <scope>NUCLEOTIDE SEQUENCE [LARGE SCALE GENOMIC DNA]</scope>
    <source>
        <strain evidence="2">DSM 12940 / JCM 11049 / AX-2</strain>
    </source>
</reference>
<dbReference type="EMBL" id="CP001687">
    <property type="protein sequence ID" value="ACV10975.1"/>
    <property type="molecule type" value="Genomic_DNA"/>
</dbReference>
<dbReference type="SUPFAM" id="SSF46785">
    <property type="entry name" value="Winged helix' DNA-binding domain"/>
    <property type="match status" value="1"/>
</dbReference>
<gene>
    <name evidence="1" type="ordered locus">Huta_0790</name>
</gene>
<dbReference type="eggNOG" id="arCOG03924">
    <property type="taxonomic scope" value="Archaea"/>
</dbReference>
<dbReference type="Proteomes" id="UP000002071">
    <property type="component" value="Chromosome"/>
</dbReference>
<dbReference type="Gene3D" id="1.10.10.10">
    <property type="entry name" value="Winged helix-like DNA-binding domain superfamily/Winged helix DNA-binding domain"/>
    <property type="match status" value="1"/>
</dbReference>